<keyword evidence="2" id="KW-1185">Reference proteome</keyword>
<protein>
    <submittedName>
        <fullName evidence="1">Uncharacterized protein DUF2505</fullName>
    </submittedName>
</protein>
<evidence type="ECO:0000313" key="1">
    <source>
        <dbReference type="EMBL" id="PFG40758.1"/>
    </source>
</evidence>
<proteinExistence type="predicted"/>
<gene>
    <name evidence="1" type="ORF">ATJ97_3292</name>
</gene>
<accession>A0A2A9EPB2</accession>
<dbReference type="Proteomes" id="UP000222106">
    <property type="component" value="Unassembled WGS sequence"/>
</dbReference>
<dbReference type="AlphaFoldDB" id="A0A2A9EPB2"/>
<dbReference type="EMBL" id="PDJI01000004">
    <property type="protein sequence ID" value="PFG40758.1"/>
    <property type="molecule type" value="Genomic_DNA"/>
</dbReference>
<sequence length="165" mass="17408">MRFTATTAYPADVETVAAMLSTREFVERKMTEAGALSTTCEVVRDGAAFTVTTRAELPTASVPTALRSLVGDSLEVRLVEAWQAPAADGSRTATMSVDIQGVPARISGTQRLAPTMAGCEQTYDGDVSASVPLFGEPIEKAAVGTVDQVVAVERRLGLEHLAARH</sequence>
<name>A0A2A9EPB2_9MICO</name>
<comment type="caution">
    <text evidence="1">The sequence shown here is derived from an EMBL/GenBank/DDBJ whole genome shotgun (WGS) entry which is preliminary data.</text>
</comment>
<dbReference type="Pfam" id="PF10698">
    <property type="entry name" value="DUF2505"/>
    <property type="match status" value="1"/>
</dbReference>
<dbReference type="RefSeq" id="WP_170037520.1">
    <property type="nucleotide sequence ID" value="NZ_PDJI01000004.1"/>
</dbReference>
<evidence type="ECO:0000313" key="2">
    <source>
        <dbReference type="Proteomes" id="UP000222106"/>
    </source>
</evidence>
<reference evidence="1 2" key="1">
    <citation type="submission" date="2017-10" db="EMBL/GenBank/DDBJ databases">
        <title>Sequencing the genomes of 1000 actinobacteria strains.</title>
        <authorList>
            <person name="Klenk H.-P."/>
        </authorList>
    </citation>
    <scope>NUCLEOTIDE SEQUENCE [LARGE SCALE GENOMIC DNA]</scope>
    <source>
        <strain evidence="1 2">DSM 21838</strain>
    </source>
</reference>
<dbReference type="InterPro" id="IPR019639">
    <property type="entry name" value="DUF2505"/>
</dbReference>
<organism evidence="1 2">
    <name type="scientific">Georgenia soli</name>
    <dbReference type="NCBI Taxonomy" id="638953"/>
    <lineage>
        <taxon>Bacteria</taxon>
        <taxon>Bacillati</taxon>
        <taxon>Actinomycetota</taxon>
        <taxon>Actinomycetes</taxon>
        <taxon>Micrococcales</taxon>
        <taxon>Bogoriellaceae</taxon>
        <taxon>Georgenia</taxon>
    </lineage>
</organism>